<evidence type="ECO:0000256" key="2">
    <source>
        <dbReference type="SAM" id="Phobius"/>
    </source>
</evidence>
<dbReference type="AlphaFoldDB" id="A0A2G8S8Y0"/>
<feature type="region of interest" description="Disordered" evidence="1">
    <location>
        <begin position="466"/>
        <end position="498"/>
    </location>
</feature>
<sequence>MERTERDEFVRFTKDEDFWYEDGDVLLLIGNTGLRLHESRVAGYCGYFHELFGPGNPAGVVVTGEAAGCRVYPVTPELSLEDFKHLLKAIESPFEYATSPPSQQVAIALLFAAHILSCGYVLDLAKKRLCDIWDGRTPPTTDRSDGEDRSPDSAIRAIKLGRRYGIPGVLKRAFYELLSSWIFGRESESVTFFLSVIGELTIAEDDIHRLLAARLKLGRLWRKFVVDPPSGACGRFASVSFEQTWRGRDGSPPASSLPPSPTSPSSHTPFDMTSFLSPTPITQHLHPSSHRPTPTAFQVLHPRGNDDDGDNDNGDHEVWPSQCNLPPGCVFPALLVCTYPPGCFPPLPLPSHASTSTLSFFSSPLPISTTTRTVTQTPIPSGSDSAASTTPGNHPTAPTMPISSSGSPGEIVPDNRGLSSGGLVGVIVGSVGGLLLLLLFLWMLRRGTFGSGTLFGFRYGDARKPGWGGAAQEMRQKGKGGYRISASEPPSDGSTLSVPFFAGSKPPSYSHVPSNSSSSLRKAPPLPSLSPPPWSTSSSAFDNAYAVSSISAHTRSHTYSASVSVSMSLSVSDNSTLVSEPASLRPPERHSSAGANASPLTRYLNAYHPTSIPLPARPPSPGETVSTSMVSFDRSDPADFEHDPSEAASEDARSEWGAETSESTQPLGRHPGWAG</sequence>
<reference evidence="3 4" key="1">
    <citation type="journal article" date="2015" name="Sci. Rep.">
        <title>Chromosome-level genome map provides insights into diverse defense mechanisms in the medicinal fungus Ganoderma sinense.</title>
        <authorList>
            <person name="Zhu Y."/>
            <person name="Xu J."/>
            <person name="Sun C."/>
            <person name="Zhou S."/>
            <person name="Xu H."/>
            <person name="Nelson D.R."/>
            <person name="Qian J."/>
            <person name="Song J."/>
            <person name="Luo H."/>
            <person name="Xiang L."/>
            <person name="Li Y."/>
            <person name="Xu Z."/>
            <person name="Ji A."/>
            <person name="Wang L."/>
            <person name="Lu S."/>
            <person name="Hayward A."/>
            <person name="Sun W."/>
            <person name="Li X."/>
            <person name="Schwartz D.C."/>
            <person name="Wang Y."/>
            <person name="Chen S."/>
        </authorList>
    </citation>
    <scope>NUCLEOTIDE SEQUENCE [LARGE SCALE GENOMIC DNA]</scope>
    <source>
        <strain evidence="3 4">ZZ0214-1</strain>
    </source>
</reference>
<protein>
    <recommendedName>
        <fullName evidence="5">BTB domain-containing protein</fullName>
    </recommendedName>
</protein>
<evidence type="ECO:0000313" key="4">
    <source>
        <dbReference type="Proteomes" id="UP000230002"/>
    </source>
</evidence>
<accession>A0A2G8S8Y0</accession>
<dbReference type="OrthoDB" id="2746456at2759"/>
<evidence type="ECO:0000256" key="1">
    <source>
        <dbReference type="SAM" id="MobiDB-lite"/>
    </source>
</evidence>
<feature type="region of interest" description="Disordered" evidence="1">
    <location>
        <begin position="511"/>
        <end position="533"/>
    </location>
</feature>
<feature type="region of interest" description="Disordered" evidence="1">
    <location>
        <begin position="609"/>
        <end position="675"/>
    </location>
</feature>
<feature type="compositionally biased region" description="Low complexity" evidence="1">
    <location>
        <begin position="511"/>
        <end position="523"/>
    </location>
</feature>
<keyword evidence="2" id="KW-0812">Transmembrane</keyword>
<evidence type="ECO:0000313" key="3">
    <source>
        <dbReference type="EMBL" id="PIL30221.1"/>
    </source>
</evidence>
<name>A0A2G8S8Y0_9APHY</name>
<keyword evidence="4" id="KW-1185">Reference proteome</keyword>
<comment type="caution">
    <text evidence="3">The sequence shown here is derived from an EMBL/GenBank/DDBJ whole genome shotgun (WGS) entry which is preliminary data.</text>
</comment>
<gene>
    <name evidence="3" type="ORF">GSI_07799</name>
</gene>
<feature type="region of interest" description="Disordered" evidence="1">
    <location>
        <begin position="371"/>
        <end position="411"/>
    </location>
</feature>
<feature type="compositionally biased region" description="Pro residues" evidence="1">
    <location>
        <begin position="524"/>
        <end position="533"/>
    </location>
</feature>
<evidence type="ECO:0008006" key="5">
    <source>
        <dbReference type="Google" id="ProtNLM"/>
    </source>
</evidence>
<feature type="compositionally biased region" description="Basic and acidic residues" evidence="1">
    <location>
        <begin position="633"/>
        <end position="656"/>
    </location>
</feature>
<keyword evidence="2" id="KW-1133">Transmembrane helix</keyword>
<proteinExistence type="predicted"/>
<feature type="region of interest" description="Disordered" evidence="1">
    <location>
        <begin position="245"/>
        <end position="319"/>
    </location>
</feature>
<feature type="transmembrane region" description="Helical" evidence="2">
    <location>
        <begin position="423"/>
        <end position="444"/>
    </location>
</feature>
<dbReference type="EMBL" id="AYKW01000016">
    <property type="protein sequence ID" value="PIL30221.1"/>
    <property type="molecule type" value="Genomic_DNA"/>
</dbReference>
<keyword evidence="2" id="KW-0472">Membrane</keyword>
<organism evidence="3 4">
    <name type="scientific">Ganoderma sinense ZZ0214-1</name>
    <dbReference type="NCBI Taxonomy" id="1077348"/>
    <lineage>
        <taxon>Eukaryota</taxon>
        <taxon>Fungi</taxon>
        <taxon>Dikarya</taxon>
        <taxon>Basidiomycota</taxon>
        <taxon>Agaricomycotina</taxon>
        <taxon>Agaricomycetes</taxon>
        <taxon>Polyporales</taxon>
        <taxon>Polyporaceae</taxon>
        <taxon>Ganoderma</taxon>
    </lineage>
</organism>
<dbReference type="Proteomes" id="UP000230002">
    <property type="component" value="Unassembled WGS sequence"/>
</dbReference>
<feature type="compositionally biased region" description="Polar residues" evidence="1">
    <location>
        <begin position="378"/>
        <end position="393"/>
    </location>
</feature>
<feature type="compositionally biased region" description="Polar residues" evidence="1">
    <location>
        <begin position="274"/>
        <end position="296"/>
    </location>
</feature>